<proteinExistence type="predicted"/>
<comment type="caution">
    <text evidence="2">The sequence shown here is derived from an EMBL/GenBank/DDBJ whole genome shotgun (WGS) entry which is preliminary data.</text>
</comment>
<name>A0A2I0K4A7_PUNGR</name>
<protein>
    <submittedName>
        <fullName evidence="2">Uncharacterized protein</fullName>
    </submittedName>
</protein>
<gene>
    <name evidence="2" type="ORF">CRG98_016250</name>
</gene>
<keyword evidence="3" id="KW-1185">Reference proteome</keyword>
<dbReference type="EMBL" id="PGOL01000891">
    <property type="protein sequence ID" value="PKI63362.1"/>
    <property type="molecule type" value="Genomic_DNA"/>
</dbReference>
<accession>A0A2I0K4A7</accession>
<dbReference type="Proteomes" id="UP000233551">
    <property type="component" value="Unassembled WGS sequence"/>
</dbReference>
<evidence type="ECO:0000256" key="1">
    <source>
        <dbReference type="SAM" id="MobiDB-lite"/>
    </source>
</evidence>
<sequence>MLEMYRIKPERPGIRGGGGPTCFPLPSAAVDTTSGQRVLEEAEGPPASHYPQPRSTTTSGQRVVPRSSLCAPRLILRRCRICFDCERYSCGLGVFGLRHIHSDQNSSGPPTSFLYFRKSVICLFPKDKIDVVCFFQLT</sequence>
<feature type="region of interest" description="Disordered" evidence="1">
    <location>
        <begin position="33"/>
        <end position="62"/>
    </location>
</feature>
<evidence type="ECO:0000313" key="2">
    <source>
        <dbReference type="EMBL" id="PKI63362.1"/>
    </source>
</evidence>
<reference evidence="2 3" key="1">
    <citation type="submission" date="2017-11" db="EMBL/GenBank/DDBJ databases">
        <title>De-novo sequencing of pomegranate (Punica granatum L.) genome.</title>
        <authorList>
            <person name="Akparov Z."/>
            <person name="Amiraslanov A."/>
            <person name="Hajiyeva S."/>
            <person name="Abbasov M."/>
            <person name="Kaur K."/>
            <person name="Hamwieh A."/>
            <person name="Solovyev V."/>
            <person name="Salamov A."/>
            <person name="Braich B."/>
            <person name="Kosarev P."/>
            <person name="Mahmoud A."/>
            <person name="Hajiyev E."/>
            <person name="Babayeva S."/>
            <person name="Izzatullayeva V."/>
            <person name="Mammadov A."/>
            <person name="Mammadov A."/>
            <person name="Sharifova S."/>
            <person name="Ojaghi J."/>
            <person name="Eynullazada K."/>
            <person name="Bayramov B."/>
            <person name="Abdulazimova A."/>
            <person name="Shahmuradov I."/>
        </authorList>
    </citation>
    <scope>NUCLEOTIDE SEQUENCE [LARGE SCALE GENOMIC DNA]</scope>
    <source>
        <strain evidence="3">cv. AG2017</strain>
        <tissue evidence="2">Leaf</tissue>
    </source>
</reference>
<organism evidence="2 3">
    <name type="scientific">Punica granatum</name>
    <name type="common">Pomegranate</name>
    <dbReference type="NCBI Taxonomy" id="22663"/>
    <lineage>
        <taxon>Eukaryota</taxon>
        <taxon>Viridiplantae</taxon>
        <taxon>Streptophyta</taxon>
        <taxon>Embryophyta</taxon>
        <taxon>Tracheophyta</taxon>
        <taxon>Spermatophyta</taxon>
        <taxon>Magnoliopsida</taxon>
        <taxon>eudicotyledons</taxon>
        <taxon>Gunneridae</taxon>
        <taxon>Pentapetalae</taxon>
        <taxon>rosids</taxon>
        <taxon>malvids</taxon>
        <taxon>Myrtales</taxon>
        <taxon>Lythraceae</taxon>
        <taxon>Punica</taxon>
    </lineage>
</organism>
<dbReference type="AlphaFoldDB" id="A0A2I0K4A7"/>
<evidence type="ECO:0000313" key="3">
    <source>
        <dbReference type="Proteomes" id="UP000233551"/>
    </source>
</evidence>